<evidence type="ECO:0000256" key="2">
    <source>
        <dbReference type="ARBA" id="ARBA00023125"/>
    </source>
</evidence>
<dbReference type="InterPro" id="IPR001647">
    <property type="entry name" value="HTH_TetR"/>
</dbReference>
<dbReference type="InterPro" id="IPR036271">
    <property type="entry name" value="Tet_transcr_reg_TetR-rel_C_sf"/>
</dbReference>
<name>A0A839XS00_9PSEU</name>
<evidence type="ECO:0000313" key="7">
    <source>
        <dbReference type="EMBL" id="MBB3662756.1"/>
    </source>
</evidence>
<dbReference type="SUPFAM" id="SSF46689">
    <property type="entry name" value="Homeodomain-like"/>
    <property type="match status" value="1"/>
</dbReference>
<dbReference type="InterPro" id="IPR050109">
    <property type="entry name" value="HTH-type_TetR-like_transc_reg"/>
</dbReference>
<dbReference type="SUPFAM" id="SSF48498">
    <property type="entry name" value="Tetracyclin repressor-like, C-terminal domain"/>
    <property type="match status" value="1"/>
</dbReference>
<dbReference type="InterPro" id="IPR025996">
    <property type="entry name" value="MT1864/Rv1816-like_C"/>
</dbReference>
<dbReference type="Proteomes" id="UP000564573">
    <property type="component" value="Unassembled WGS sequence"/>
</dbReference>
<comment type="caution">
    <text evidence="7">The sequence shown here is derived from an EMBL/GenBank/DDBJ whole genome shotgun (WGS) entry which is preliminary data.</text>
</comment>
<keyword evidence="3" id="KW-0804">Transcription</keyword>
<feature type="DNA-binding region" description="H-T-H motif" evidence="4">
    <location>
        <begin position="90"/>
        <end position="109"/>
    </location>
</feature>
<proteinExistence type="predicted"/>
<dbReference type="AlphaFoldDB" id="A0A839XS00"/>
<feature type="compositionally biased region" description="Low complexity" evidence="5">
    <location>
        <begin position="31"/>
        <end position="44"/>
    </location>
</feature>
<feature type="compositionally biased region" description="Pro residues" evidence="5">
    <location>
        <begin position="1"/>
        <end position="11"/>
    </location>
</feature>
<organism evidence="7 8">
    <name type="scientific">Prauserella sediminis</name>
    <dbReference type="NCBI Taxonomy" id="577680"/>
    <lineage>
        <taxon>Bacteria</taxon>
        <taxon>Bacillati</taxon>
        <taxon>Actinomycetota</taxon>
        <taxon>Actinomycetes</taxon>
        <taxon>Pseudonocardiales</taxon>
        <taxon>Pseudonocardiaceae</taxon>
        <taxon>Prauserella</taxon>
        <taxon>Prauserella salsuginis group</taxon>
    </lineage>
</organism>
<accession>A0A839XS00</accession>
<dbReference type="Gene3D" id="1.10.357.10">
    <property type="entry name" value="Tetracycline Repressor, domain 2"/>
    <property type="match status" value="1"/>
</dbReference>
<dbReference type="EMBL" id="JACIBS010000001">
    <property type="protein sequence ID" value="MBB3662756.1"/>
    <property type="molecule type" value="Genomic_DNA"/>
</dbReference>
<evidence type="ECO:0000256" key="5">
    <source>
        <dbReference type="SAM" id="MobiDB-lite"/>
    </source>
</evidence>
<dbReference type="PRINTS" id="PR00455">
    <property type="entry name" value="HTHTETR"/>
</dbReference>
<evidence type="ECO:0000256" key="1">
    <source>
        <dbReference type="ARBA" id="ARBA00023015"/>
    </source>
</evidence>
<keyword evidence="2 4" id="KW-0238">DNA-binding</keyword>
<dbReference type="Pfam" id="PF00440">
    <property type="entry name" value="TetR_N"/>
    <property type="match status" value="1"/>
</dbReference>
<dbReference type="PANTHER" id="PTHR30055">
    <property type="entry name" value="HTH-TYPE TRANSCRIPTIONAL REGULATOR RUTR"/>
    <property type="match status" value="1"/>
</dbReference>
<keyword evidence="1" id="KW-0805">Transcription regulation</keyword>
<dbReference type="PROSITE" id="PS50977">
    <property type="entry name" value="HTH_TETR_2"/>
    <property type="match status" value="1"/>
</dbReference>
<dbReference type="GO" id="GO:0000976">
    <property type="term" value="F:transcription cis-regulatory region binding"/>
    <property type="evidence" value="ECO:0007669"/>
    <property type="project" value="TreeGrafter"/>
</dbReference>
<dbReference type="PANTHER" id="PTHR30055:SF243">
    <property type="entry name" value="HTH-TYPE TRANSCRIPTIONAL REGULATOR RV1816"/>
    <property type="match status" value="1"/>
</dbReference>
<dbReference type="GO" id="GO:0003700">
    <property type="term" value="F:DNA-binding transcription factor activity"/>
    <property type="evidence" value="ECO:0007669"/>
    <property type="project" value="TreeGrafter"/>
</dbReference>
<dbReference type="RefSeq" id="WP_183781063.1">
    <property type="nucleotide sequence ID" value="NZ_JACIBS010000001.1"/>
</dbReference>
<feature type="region of interest" description="Disordered" evidence="5">
    <location>
        <begin position="1"/>
        <end position="72"/>
    </location>
</feature>
<keyword evidence="8" id="KW-1185">Reference proteome</keyword>
<gene>
    <name evidence="7" type="ORF">FB384_001660</name>
</gene>
<reference evidence="7 8" key="1">
    <citation type="submission" date="2020-08" db="EMBL/GenBank/DDBJ databases">
        <title>Sequencing the genomes of 1000 actinobacteria strains.</title>
        <authorList>
            <person name="Klenk H.-P."/>
        </authorList>
    </citation>
    <scope>NUCLEOTIDE SEQUENCE [LARGE SCALE GENOMIC DNA]</scope>
    <source>
        <strain evidence="7 8">DSM 45267</strain>
    </source>
</reference>
<evidence type="ECO:0000256" key="3">
    <source>
        <dbReference type="ARBA" id="ARBA00023163"/>
    </source>
</evidence>
<sequence length="301" mass="31981">MDRPSSPPPRSGPVSASNAVPESNAVPAQDPQPSNPAGSAGPAPRTGAAPHRGGRDQAGRRRARERAATDRDIRQTARTLLVEHGPEAVTLRAIARELGITAPALYRYYGSRDDLLEHLRADVVADLGEALAGEIAGHEAGGPRRLFAICRGFRQWALAHINEFTLVFASGATAATSSTAKLQQLTEPFGRLFLLAAGDVLLADEAALPSDDVVPAELRDDLAGYRDALLAVLAGAGIDVPPQRLTVGTTYLMMQFWARLYGHVTLEVFGNYPIPLAKPDALFDALLADLAREIGLDTTVT</sequence>
<dbReference type="Pfam" id="PF13305">
    <property type="entry name" value="TetR_C_33"/>
    <property type="match status" value="1"/>
</dbReference>
<evidence type="ECO:0000256" key="4">
    <source>
        <dbReference type="PROSITE-ProRule" id="PRU00335"/>
    </source>
</evidence>
<feature type="domain" description="HTH tetR-type" evidence="6">
    <location>
        <begin position="67"/>
        <end position="127"/>
    </location>
</feature>
<dbReference type="InterPro" id="IPR009057">
    <property type="entry name" value="Homeodomain-like_sf"/>
</dbReference>
<evidence type="ECO:0000259" key="6">
    <source>
        <dbReference type="PROSITE" id="PS50977"/>
    </source>
</evidence>
<feature type="compositionally biased region" description="Basic and acidic residues" evidence="5">
    <location>
        <begin position="53"/>
        <end position="72"/>
    </location>
</feature>
<protein>
    <submittedName>
        <fullName evidence="7">AcrR family transcriptional regulator</fullName>
    </submittedName>
</protein>
<evidence type="ECO:0000313" key="8">
    <source>
        <dbReference type="Proteomes" id="UP000564573"/>
    </source>
</evidence>